<dbReference type="PRINTS" id="PR00412">
    <property type="entry name" value="EPOXHYDRLASE"/>
</dbReference>
<accession>A0AAW7X193</accession>
<dbReference type="GO" id="GO:0016020">
    <property type="term" value="C:membrane"/>
    <property type="evidence" value="ECO:0007669"/>
    <property type="project" value="TreeGrafter"/>
</dbReference>
<comment type="similarity">
    <text evidence="1">Belongs to the AB hydrolase superfamily.</text>
</comment>
<reference evidence="4" key="1">
    <citation type="submission" date="2023-07" db="EMBL/GenBank/DDBJ databases">
        <title>Genome content predicts the carbon catabolic preferences of heterotrophic bacteria.</title>
        <authorList>
            <person name="Gralka M."/>
        </authorList>
    </citation>
    <scope>NUCLEOTIDE SEQUENCE</scope>
    <source>
        <strain evidence="4">I3M17_2</strain>
    </source>
</reference>
<dbReference type="EMBL" id="JAUOPB010000001">
    <property type="protein sequence ID" value="MDO6421089.1"/>
    <property type="molecule type" value="Genomic_DNA"/>
</dbReference>
<dbReference type="Gene3D" id="3.40.50.1820">
    <property type="entry name" value="alpha/beta hydrolase"/>
    <property type="match status" value="1"/>
</dbReference>
<dbReference type="PANTHER" id="PTHR43798:SF14">
    <property type="entry name" value="SERINE HYDROLASE-LIKE PROTEIN DDB_G0286239"/>
    <property type="match status" value="1"/>
</dbReference>
<dbReference type="PANTHER" id="PTHR43798">
    <property type="entry name" value="MONOACYLGLYCEROL LIPASE"/>
    <property type="match status" value="1"/>
</dbReference>
<protein>
    <submittedName>
        <fullName evidence="4">Alpha/beta hydrolase</fullName>
    </submittedName>
</protein>
<dbReference type="InterPro" id="IPR000639">
    <property type="entry name" value="Epox_hydrolase-like"/>
</dbReference>
<dbReference type="Proteomes" id="UP001169760">
    <property type="component" value="Unassembled WGS sequence"/>
</dbReference>
<evidence type="ECO:0000256" key="2">
    <source>
        <dbReference type="ARBA" id="ARBA00022801"/>
    </source>
</evidence>
<dbReference type="InterPro" id="IPR050266">
    <property type="entry name" value="AB_hydrolase_sf"/>
</dbReference>
<comment type="caution">
    <text evidence="4">The sequence shown here is derived from an EMBL/GenBank/DDBJ whole genome shotgun (WGS) entry which is preliminary data.</text>
</comment>
<name>A0AAW7X193_9GAMM</name>
<sequence>MSNTAADTRLNFDRSECQFNIAGRVIRGKRWGSETGRPVLALHGWMDNAGSFNYLAPALIEQLGMDLNFVALDMAGHGQSDHKIGLGAYNIWQDLSDLLAVVNELGWKEFYIIGHSRGAMISTLFTATNPTRVTRLVALESIIPEPFLDSEAPKQMAKSIRDQVKLMAKPINYYANLDRAIKAREKGRYKLSRADAEALAERGVAKNEKGYYWCLDPKLLAASELKLTMAQINAFFDEVPYTVKLVAGEEGLVLTHAGLQHWLSTRNNICCDIIPGGHHMHMSEQAEAVAEVIQKYFDE</sequence>
<organism evidence="4 5">
    <name type="scientific">Saccharophagus degradans</name>
    <dbReference type="NCBI Taxonomy" id="86304"/>
    <lineage>
        <taxon>Bacteria</taxon>
        <taxon>Pseudomonadati</taxon>
        <taxon>Pseudomonadota</taxon>
        <taxon>Gammaproteobacteria</taxon>
        <taxon>Cellvibrionales</taxon>
        <taxon>Cellvibrionaceae</taxon>
        <taxon>Saccharophagus</taxon>
    </lineage>
</organism>
<dbReference type="AlphaFoldDB" id="A0AAW7X193"/>
<feature type="domain" description="AB hydrolase-1" evidence="3">
    <location>
        <begin position="38"/>
        <end position="282"/>
    </location>
</feature>
<dbReference type="InterPro" id="IPR029058">
    <property type="entry name" value="AB_hydrolase_fold"/>
</dbReference>
<proteinExistence type="inferred from homology"/>
<evidence type="ECO:0000256" key="1">
    <source>
        <dbReference type="ARBA" id="ARBA00008645"/>
    </source>
</evidence>
<evidence type="ECO:0000259" key="3">
    <source>
        <dbReference type="Pfam" id="PF00561"/>
    </source>
</evidence>
<dbReference type="Pfam" id="PF00561">
    <property type="entry name" value="Abhydrolase_1"/>
    <property type="match status" value="1"/>
</dbReference>
<evidence type="ECO:0000313" key="5">
    <source>
        <dbReference type="Proteomes" id="UP001169760"/>
    </source>
</evidence>
<dbReference type="InterPro" id="IPR000073">
    <property type="entry name" value="AB_hydrolase_1"/>
</dbReference>
<dbReference type="GO" id="GO:0016787">
    <property type="term" value="F:hydrolase activity"/>
    <property type="evidence" value="ECO:0007669"/>
    <property type="project" value="UniProtKB-KW"/>
</dbReference>
<keyword evidence="2 4" id="KW-0378">Hydrolase</keyword>
<gene>
    <name evidence="4" type="ORF">Q4521_01240</name>
</gene>
<dbReference type="SUPFAM" id="SSF53474">
    <property type="entry name" value="alpha/beta-Hydrolases"/>
    <property type="match status" value="1"/>
</dbReference>
<evidence type="ECO:0000313" key="4">
    <source>
        <dbReference type="EMBL" id="MDO6421089.1"/>
    </source>
</evidence>
<dbReference type="RefSeq" id="WP_303490303.1">
    <property type="nucleotide sequence ID" value="NZ_JAUOPB010000001.1"/>
</dbReference>